<reference evidence="2 3" key="1">
    <citation type="submission" date="2023-10" db="EMBL/GenBank/DDBJ databases">
        <title>Two novel species belonging to the OM43/NOR5 clade.</title>
        <authorList>
            <person name="Park M."/>
        </authorList>
    </citation>
    <scope>NUCLEOTIDE SEQUENCE [LARGE SCALE GENOMIC DNA]</scope>
    <source>
        <strain evidence="2 3">IMCC45268</strain>
    </source>
</reference>
<dbReference type="EMBL" id="CP136865">
    <property type="protein sequence ID" value="WOJ97228.1"/>
    <property type="molecule type" value="Genomic_DNA"/>
</dbReference>
<proteinExistence type="inferred from homology"/>
<evidence type="ECO:0000313" key="3">
    <source>
        <dbReference type="Proteomes" id="UP001626549"/>
    </source>
</evidence>
<gene>
    <name evidence="2" type="ORF">R0137_01315</name>
</gene>
<dbReference type="Pfam" id="PF00378">
    <property type="entry name" value="ECH_1"/>
    <property type="match status" value="1"/>
</dbReference>
<evidence type="ECO:0000313" key="2">
    <source>
        <dbReference type="EMBL" id="WOJ97228.1"/>
    </source>
</evidence>
<dbReference type="Gene3D" id="3.90.226.10">
    <property type="entry name" value="2-enoyl-CoA Hydratase, Chain A, domain 1"/>
    <property type="match status" value="1"/>
</dbReference>
<comment type="similarity">
    <text evidence="1">Belongs to the enoyl-CoA hydratase/isomerase family.</text>
</comment>
<dbReference type="PANTHER" id="PTHR11941:SF54">
    <property type="entry name" value="ENOYL-COA HYDRATASE, MITOCHONDRIAL"/>
    <property type="match status" value="1"/>
</dbReference>
<dbReference type="CDD" id="cd06558">
    <property type="entry name" value="crotonase-like"/>
    <property type="match status" value="1"/>
</dbReference>
<dbReference type="SUPFAM" id="SSF52096">
    <property type="entry name" value="ClpP/crotonase"/>
    <property type="match status" value="1"/>
</dbReference>
<dbReference type="InterPro" id="IPR001753">
    <property type="entry name" value="Enoyl-CoA_hydra/iso"/>
</dbReference>
<organism evidence="2 3">
    <name type="scientific">Congregibacter brevis</name>
    <dbReference type="NCBI Taxonomy" id="3081201"/>
    <lineage>
        <taxon>Bacteria</taxon>
        <taxon>Pseudomonadati</taxon>
        <taxon>Pseudomonadota</taxon>
        <taxon>Gammaproteobacteria</taxon>
        <taxon>Cellvibrionales</taxon>
        <taxon>Halieaceae</taxon>
        <taxon>Congregibacter</taxon>
    </lineage>
</organism>
<dbReference type="Proteomes" id="UP001626549">
    <property type="component" value="Chromosome"/>
</dbReference>
<protein>
    <submittedName>
        <fullName evidence="2">Crotonase/enoyl-CoA hydratase family protein</fullName>
    </submittedName>
</protein>
<keyword evidence="3" id="KW-1185">Reference proteome</keyword>
<sequence length="236" mass="24727">MSELVTIEENEAYTMITMDDGKANALSFAMFEAVNAALDTAEAAGKVTIIAGRPGKFSAGFDLSVMGAGGDPMVKLLRMGVDLSVRLLSFSTPVVLAVTGHALAMGALLCLSADYRVGMKGNYKLGLNEVAIGMTLPWFGIELARARLAETHINDAVGLAHVYDPGSAVTVGYIDEAVEGEQLISRAVELATGYSALNMAAHKATKARIREPLMASLEEAVRRDFAAGTSAIAASN</sequence>
<evidence type="ECO:0000256" key="1">
    <source>
        <dbReference type="ARBA" id="ARBA00005254"/>
    </source>
</evidence>
<name>A0ABZ0ICG4_9GAMM</name>
<dbReference type="InterPro" id="IPR029045">
    <property type="entry name" value="ClpP/crotonase-like_dom_sf"/>
</dbReference>
<dbReference type="RefSeq" id="WP_407327948.1">
    <property type="nucleotide sequence ID" value="NZ_CP136865.1"/>
</dbReference>
<dbReference type="PANTHER" id="PTHR11941">
    <property type="entry name" value="ENOYL-COA HYDRATASE-RELATED"/>
    <property type="match status" value="1"/>
</dbReference>
<accession>A0ABZ0ICG4</accession>
<dbReference type="NCBIfam" id="NF004858">
    <property type="entry name" value="PRK06213.1"/>
    <property type="match status" value="1"/>
</dbReference>